<keyword evidence="1" id="KW-0732">Signal</keyword>
<dbReference type="WBParaSite" id="PgR099_g010_t03">
    <property type="protein sequence ID" value="PgR099_g010_t03"/>
    <property type="gene ID" value="PgR099_g010"/>
</dbReference>
<keyword evidence="2" id="KW-1185">Reference proteome</keyword>
<organism evidence="2 3">
    <name type="scientific">Parascaris univalens</name>
    <name type="common">Nematode worm</name>
    <dbReference type="NCBI Taxonomy" id="6257"/>
    <lineage>
        <taxon>Eukaryota</taxon>
        <taxon>Metazoa</taxon>
        <taxon>Ecdysozoa</taxon>
        <taxon>Nematoda</taxon>
        <taxon>Chromadorea</taxon>
        <taxon>Rhabditida</taxon>
        <taxon>Spirurina</taxon>
        <taxon>Ascaridomorpha</taxon>
        <taxon>Ascaridoidea</taxon>
        <taxon>Ascarididae</taxon>
        <taxon>Parascaris</taxon>
    </lineage>
</organism>
<evidence type="ECO:0000256" key="1">
    <source>
        <dbReference type="SAM" id="SignalP"/>
    </source>
</evidence>
<evidence type="ECO:0000313" key="3">
    <source>
        <dbReference type="WBParaSite" id="PgR099_g010_t03"/>
    </source>
</evidence>
<dbReference type="Proteomes" id="UP000887569">
    <property type="component" value="Unplaced"/>
</dbReference>
<dbReference type="AlphaFoldDB" id="A0A915C823"/>
<protein>
    <submittedName>
        <fullName evidence="3">Fibronectin type-III domain-containing protein</fullName>
    </submittedName>
</protein>
<feature type="chain" id="PRO_5037449189" evidence="1">
    <location>
        <begin position="22"/>
        <end position="193"/>
    </location>
</feature>
<sequence>VVIVAMLLLLACLELVYVTSSGVIYLNRAASTTIINEELFIVLYCENTCKQKCIGNDNGDHITKAKCKMCLGKCLKSTHFHHHRSCNGDSDPIRSINVTNFKKTNLTDISAIVTVSLSKETVADYVLFIEYRTQANRNRWTLLEVVLGESVFEVHNLNMNISYQLRVSYSIAWEAPCGKSALSDWINLTRIQE</sequence>
<evidence type="ECO:0000313" key="2">
    <source>
        <dbReference type="Proteomes" id="UP000887569"/>
    </source>
</evidence>
<proteinExistence type="predicted"/>
<accession>A0A915C823</accession>
<feature type="signal peptide" evidence="1">
    <location>
        <begin position="1"/>
        <end position="21"/>
    </location>
</feature>
<name>A0A915C823_PARUN</name>
<reference evidence="3" key="1">
    <citation type="submission" date="2022-11" db="UniProtKB">
        <authorList>
            <consortium name="WormBaseParasite"/>
        </authorList>
    </citation>
    <scope>IDENTIFICATION</scope>
</reference>